<dbReference type="EMBL" id="JBITMB010000003">
    <property type="protein sequence ID" value="MFI7440890.1"/>
    <property type="molecule type" value="Genomic_DNA"/>
</dbReference>
<organism evidence="1 2">
    <name type="scientific">Nonomuraea indica</name>
    <dbReference type="NCBI Taxonomy" id="1581193"/>
    <lineage>
        <taxon>Bacteria</taxon>
        <taxon>Bacillati</taxon>
        <taxon>Actinomycetota</taxon>
        <taxon>Actinomycetes</taxon>
        <taxon>Streptosporangiales</taxon>
        <taxon>Streptosporangiaceae</taxon>
        <taxon>Nonomuraea</taxon>
    </lineage>
</organism>
<accession>A0ABW8A317</accession>
<comment type="caution">
    <text evidence="1">The sequence shown here is derived from an EMBL/GenBank/DDBJ whole genome shotgun (WGS) entry which is preliminary data.</text>
</comment>
<dbReference type="Proteomes" id="UP001612928">
    <property type="component" value="Unassembled WGS sequence"/>
</dbReference>
<reference evidence="1 2" key="1">
    <citation type="submission" date="2024-10" db="EMBL/GenBank/DDBJ databases">
        <title>The Natural Products Discovery Center: Release of the First 8490 Sequenced Strains for Exploring Actinobacteria Biosynthetic Diversity.</title>
        <authorList>
            <person name="Kalkreuter E."/>
            <person name="Kautsar S.A."/>
            <person name="Yang D."/>
            <person name="Bader C.D."/>
            <person name="Teijaro C.N."/>
            <person name="Fluegel L."/>
            <person name="Davis C.M."/>
            <person name="Simpson J.R."/>
            <person name="Lauterbach L."/>
            <person name="Steele A.D."/>
            <person name="Gui C."/>
            <person name="Meng S."/>
            <person name="Li G."/>
            <person name="Viehrig K."/>
            <person name="Ye F."/>
            <person name="Su P."/>
            <person name="Kiefer A.F."/>
            <person name="Nichols A."/>
            <person name="Cepeda A.J."/>
            <person name="Yan W."/>
            <person name="Fan B."/>
            <person name="Jiang Y."/>
            <person name="Adhikari A."/>
            <person name="Zheng C.-J."/>
            <person name="Schuster L."/>
            <person name="Cowan T.M."/>
            <person name="Smanski M.J."/>
            <person name="Chevrette M.G."/>
            <person name="De Carvalho L.P.S."/>
            <person name="Shen B."/>
        </authorList>
    </citation>
    <scope>NUCLEOTIDE SEQUENCE [LARGE SCALE GENOMIC DNA]</scope>
    <source>
        <strain evidence="1 2">NPDC049503</strain>
    </source>
</reference>
<protein>
    <submittedName>
        <fullName evidence="1">Uncharacterized protein</fullName>
    </submittedName>
</protein>
<keyword evidence="2" id="KW-1185">Reference proteome</keyword>
<proteinExistence type="predicted"/>
<evidence type="ECO:0000313" key="2">
    <source>
        <dbReference type="Proteomes" id="UP001612928"/>
    </source>
</evidence>
<evidence type="ECO:0000313" key="1">
    <source>
        <dbReference type="EMBL" id="MFI7440890.1"/>
    </source>
</evidence>
<sequence length="48" mass="5219">MGGRAYSAYWNVNGTNRMGFAADGEMVFSFDGRRRQVAPEAATSCRVG</sequence>
<gene>
    <name evidence="1" type="ORF">ACIBP5_13135</name>
</gene>
<name>A0ABW8A317_9ACTN</name>
<dbReference type="RefSeq" id="WP_397020681.1">
    <property type="nucleotide sequence ID" value="NZ_JBITMB010000003.1"/>
</dbReference>